<reference evidence="6" key="1">
    <citation type="journal article" date="2019" name="Int. J. Syst. Evol. Microbiol.">
        <title>The Global Catalogue of Microorganisms (GCM) 10K type strain sequencing project: providing services to taxonomists for standard genome sequencing and annotation.</title>
        <authorList>
            <consortium name="The Broad Institute Genomics Platform"/>
            <consortium name="The Broad Institute Genome Sequencing Center for Infectious Disease"/>
            <person name="Wu L."/>
            <person name="Ma J."/>
        </authorList>
    </citation>
    <scope>NUCLEOTIDE SEQUENCE [LARGE SCALE GENOMIC DNA]</scope>
    <source>
        <strain evidence="6">JCM 10083</strain>
    </source>
</reference>
<dbReference type="EMBL" id="JBHTEE010000001">
    <property type="protein sequence ID" value="MFC7601541.1"/>
    <property type="molecule type" value="Genomic_DNA"/>
</dbReference>
<accession>A0ABW2T082</accession>
<evidence type="ECO:0000313" key="5">
    <source>
        <dbReference type="EMBL" id="MFC7601541.1"/>
    </source>
</evidence>
<sequence>MAGTSMTELPITDLETVLTTTRAVRRRLDFDRPVPRETVLDCLRTALQAPTGGDAEDWRFILVGDPEVRRQIGAEYRRLFDVHVGPRMAGMLQGGTMRVDPPAEPLEQAALRRRARVYSGAAYLAENLGRAPWLVLACATRPNRSAKIAAAVYGSVFPAVWSFQLALRSRGLGSIITTLHLREPEAVTRILRIPDGVTQCALLPVAYTIGTDFRPAARRPVEDVVFVDGWDRPPVGA</sequence>
<organism evidence="5 6">
    <name type="scientific">Streptosporangium amethystogenes subsp. fukuiense</name>
    <dbReference type="NCBI Taxonomy" id="698418"/>
    <lineage>
        <taxon>Bacteria</taxon>
        <taxon>Bacillati</taxon>
        <taxon>Actinomycetota</taxon>
        <taxon>Actinomycetes</taxon>
        <taxon>Streptosporangiales</taxon>
        <taxon>Streptosporangiaceae</taxon>
        <taxon>Streptosporangium</taxon>
    </lineage>
</organism>
<evidence type="ECO:0000256" key="1">
    <source>
        <dbReference type="ARBA" id="ARBA00022630"/>
    </source>
</evidence>
<keyword evidence="1" id="KW-0285">Flavoprotein</keyword>
<dbReference type="InterPro" id="IPR000415">
    <property type="entry name" value="Nitroreductase-like"/>
</dbReference>
<dbReference type="PANTHER" id="PTHR23026">
    <property type="entry name" value="NADPH NITROREDUCTASE"/>
    <property type="match status" value="1"/>
</dbReference>
<evidence type="ECO:0000259" key="4">
    <source>
        <dbReference type="Pfam" id="PF00881"/>
    </source>
</evidence>
<protein>
    <submittedName>
        <fullName evidence="5">Nitroreductase family protein</fullName>
    </submittedName>
</protein>
<evidence type="ECO:0000256" key="2">
    <source>
        <dbReference type="ARBA" id="ARBA00022643"/>
    </source>
</evidence>
<keyword evidence="2" id="KW-0288">FMN</keyword>
<keyword evidence="6" id="KW-1185">Reference proteome</keyword>
<name>A0ABW2T082_9ACTN</name>
<dbReference type="Gene3D" id="3.40.109.10">
    <property type="entry name" value="NADH Oxidase"/>
    <property type="match status" value="1"/>
</dbReference>
<feature type="domain" description="Nitroreductase" evidence="4">
    <location>
        <begin position="22"/>
        <end position="203"/>
    </location>
</feature>
<dbReference type="InterPro" id="IPR050627">
    <property type="entry name" value="Nitroreductase/BluB"/>
</dbReference>
<dbReference type="PANTHER" id="PTHR23026:SF90">
    <property type="entry name" value="IODOTYROSINE DEIODINASE 1"/>
    <property type="match status" value="1"/>
</dbReference>
<gene>
    <name evidence="5" type="ORF">ACFQVD_15725</name>
</gene>
<dbReference type="CDD" id="cd02062">
    <property type="entry name" value="Nitro_FMN_reductase"/>
    <property type="match status" value="1"/>
</dbReference>
<proteinExistence type="predicted"/>
<evidence type="ECO:0000313" key="6">
    <source>
        <dbReference type="Proteomes" id="UP001596514"/>
    </source>
</evidence>
<keyword evidence="3" id="KW-0560">Oxidoreductase</keyword>
<dbReference type="SUPFAM" id="SSF55469">
    <property type="entry name" value="FMN-dependent nitroreductase-like"/>
    <property type="match status" value="1"/>
</dbReference>
<dbReference type="Proteomes" id="UP001596514">
    <property type="component" value="Unassembled WGS sequence"/>
</dbReference>
<dbReference type="InterPro" id="IPR029479">
    <property type="entry name" value="Nitroreductase"/>
</dbReference>
<dbReference type="Pfam" id="PF00881">
    <property type="entry name" value="Nitroreductase"/>
    <property type="match status" value="1"/>
</dbReference>
<dbReference type="RefSeq" id="WP_343963831.1">
    <property type="nucleotide sequence ID" value="NZ_BAAAGK010000019.1"/>
</dbReference>
<evidence type="ECO:0000256" key="3">
    <source>
        <dbReference type="ARBA" id="ARBA00023002"/>
    </source>
</evidence>
<comment type="caution">
    <text evidence="5">The sequence shown here is derived from an EMBL/GenBank/DDBJ whole genome shotgun (WGS) entry which is preliminary data.</text>
</comment>